<dbReference type="GO" id="GO:0009007">
    <property type="term" value="F:site-specific DNA-methyltransferase (adenine-specific) activity"/>
    <property type="evidence" value="ECO:0007669"/>
    <property type="project" value="UniProtKB-EC"/>
</dbReference>
<dbReference type="InterPro" id="IPR012327">
    <property type="entry name" value="MeTrfase_D12"/>
</dbReference>
<sequence>MKYGLPYQGSKNSIAPWVVDHLPAAPVLVDIMAGGCAVTHCALLSGKFGRVIANDISDSALFFKEVAEGSMRGYAHVPTREEFHAAKDDDPAIGLLYSFASNRKNYLWSRALEPVKIAASRMLTSPSLHERRRAWLQFVRELDKYVKTTNTPPSKAIERLQRLQGLERLERLEGLEGLERLERLNALQGDYQQVPLPHDCVIYADPPYKDTKCGSYDGFDHNRFTQWLQTVEPLTIISEYTAPPDCTQIAERTKTVKANGYATTKTTERLFVPNHQVETYYARMSEGTLDLDQPKEIMPWHD</sequence>
<dbReference type="PRINTS" id="PR00505">
    <property type="entry name" value="D12N6MTFRASE"/>
</dbReference>
<protein>
    <recommendedName>
        <fullName evidence="1">site-specific DNA-methyltransferase (adenine-specific)</fullName>
        <ecNumber evidence="1">2.1.1.72</ecNumber>
    </recommendedName>
</protein>
<dbReference type="EC" id="2.1.1.72" evidence="1"/>
<comment type="caution">
    <text evidence="6">The sequence shown here is derived from an EMBL/GenBank/DDBJ whole genome shotgun (WGS) entry which is preliminary data.</text>
</comment>
<accession>A0A087B515</accession>
<evidence type="ECO:0000256" key="3">
    <source>
        <dbReference type="ARBA" id="ARBA00022679"/>
    </source>
</evidence>
<dbReference type="GO" id="GO:0003676">
    <property type="term" value="F:nucleic acid binding"/>
    <property type="evidence" value="ECO:0007669"/>
    <property type="project" value="InterPro"/>
</dbReference>
<dbReference type="AlphaFoldDB" id="A0A087B515"/>
<dbReference type="Proteomes" id="UP000029067">
    <property type="component" value="Unassembled WGS sequence"/>
</dbReference>
<organism evidence="6 7">
    <name type="scientific">Bifidobacterium cuniculi</name>
    <dbReference type="NCBI Taxonomy" id="1688"/>
    <lineage>
        <taxon>Bacteria</taxon>
        <taxon>Bacillati</taxon>
        <taxon>Actinomycetota</taxon>
        <taxon>Actinomycetes</taxon>
        <taxon>Bifidobacteriales</taxon>
        <taxon>Bifidobacteriaceae</taxon>
        <taxon>Bifidobacterium</taxon>
    </lineage>
</organism>
<gene>
    <name evidence="6" type="ORF">BCUN_0619</name>
</gene>
<dbReference type="PROSITE" id="PS00092">
    <property type="entry name" value="N6_MTASE"/>
    <property type="match status" value="1"/>
</dbReference>
<keyword evidence="2" id="KW-0489">Methyltransferase</keyword>
<dbReference type="STRING" id="1688.BCUN_0619"/>
<name>A0A087B515_9BIFI</name>
<dbReference type="Gene3D" id="3.40.50.150">
    <property type="entry name" value="Vaccinia Virus protein VP39"/>
    <property type="match status" value="1"/>
</dbReference>
<evidence type="ECO:0000256" key="4">
    <source>
        <dbReference type="ARBA" id="ARBA00022691"/>
    </source>
</evidence>
<keyword evidence="7" id="KW-1185">Reference proteome</keyword>
<evidence type="ECO:0000256" key="5">
    <source>
        <dbReference type="ARBA" id="ARBA00047942"/>
    </source>
</evidence>
<dbReference type="InterPro" id="IPR029063">
    <property type="entry name" value="SAM-dependent_MTases_sf"/>
</dbReference>
<evidence type="ECO:0000313" key="7">
    <source>
        <dbReference type="Proteomes" id="UP000029067"/>
    </source>
</evidence>
<evidence type="ECO:0000313" key="6">
    <source>
        <dbReference type="EMBL" id="KFI66115.1"/>
    </source>
</evidence>
<evidence type="ECO:0000256" key="2">
    <source>
        <dbReference type="ARBA" id="ARBA00022603"/>
    </source>
</evidence>
<dbReference type="GO" id="GO:0009307">
    <property type="term" value="P:DNA restriction-modification system"/>
    <property type="evidence" value="ECO:0007669"/>
    <property type="project" value="InterPro"/>
</dbReference>
<dbReference type="InterPro" id="IPR002052">
    <property type="entry name" value="DNA_methylase_N6_adenine_CS"/>
</dbReference>
<evidence type="ECO:0000256" key="1">
    <source>
        <dbReference type="ARBA" id="ARBA00011900"/>
    </source>
</evidence>
<dbReference type="Pfam" id="PF02086">
    <property type="entry name" value="MethyltransfD12"/>
    <property type="match status" value="1"/>
</dbReference>
<keyword evidence="4" id="KW-0949">S-adenosyl-L-methionine</keyword>
<dbReference type="SUPFAM" id="SSF53335">
    <property type="entry name" value="S-adenosyl-L-methionine-dependent methyltransferases"/>
    <property type="match status" value="1"/>
</dbReference>
<dbReference type="eggNOG" id="ENOG502Z92I">
    <property type="taxonomic scope" value="Bacteria"/>
</dbReference>
<dbReference type="GO" id="GO:0032259">
    <property type="term" value="P:methylation"/>
    <property type="evidence" value="ECO:0007669"/>
    <property type="project" value="UniProtKB-KW"/>
</dbReference>
<proteinExistence type="predicted"/>
<dbReference type="RefSeq" id="WP_033515304.1">
    <property type="nucleotide sequence ID" value="NZ_JGYV01000001.1"/>
</dbReference>
<keyword evidence="3" id="KW-0808">Transferase</keyword>
<dbReference type="OrthoDB" id="5190841at2"/>
<reference evidence="6 7" key="1">
    <citation type="submission" date="2014-03" db="EMBL/GenBank/DDBJ databases">
        <title>Genomics of Bifidobacteria.</title>
        <authorList>
            <person name="Ventura M."/>
            <person name="Milani C."/>
            <person name="Lugli G.A."/>
        </authorList>
    </citation>
    <scope>NUCLEOTIDE SEQUENCE [LARGE SCALE GENOMIC DNA]</scope>
    <source>
        <strain evidence="6 7">LMG 10738</strain>
    </source>
</reference>
<comment type="catalytic activity">
    <reaction evidence="5">
        <text>a 2'-deoxyadenosine in DNA + S-adenosyl-L-methionine = an N(6)-methyl-2'-deoxyadenosine in DNA + S-adenosyl-L-homocysteine + H(+)</text>
        <dbReference type="Rhea" id="RHEA:15197"/>
        <dbReference type="Rhea" id="RHEA-COMP:12418"/>
        <dbReference type="Rhea" id="RHEA-COMP:12419"/>
        <dbReference type="ChEBI" id="CHEBI:15378"/>
        <dbReference type="ChEBI" id="CHEBI:57856"/>
        <dbReference type="ChEBI" id="CHEBI:59789"/>
        <dbReference type="ChEBI" id="CHEBI:90615"/>
        <dbReference type="ChEBI" id="CHEBI:90616"/>
        <dbReference type="EC" id="2.1.1.72"/>
    </reaction>
</comment>
<dbReference type="EMBL" id="JGYV01000001">
    <property type="protein sequence ID" value="KFI66115.1"/>
    <property type="molecule type" value="Genomic_DNA"/>
</dbReference>